<comment type="caution">
    <text evidence="2">The sequence shown here is derived from an EMBL/GenBank/DDBJ whole genome shotgun (WGS) entry which is preliminary data.</text>
</comment>
<dbReference type="OrthoDB" id="2889147at2759"/>
<organism evidence="2 3">
    <name type="scientific">Ephemerocybe angulata</name>
    <dbReference type="NCBI Taxonomy" id="980116"/>
    <lineage>
        <taxon>Eukaryota</taxon>
        <taxon>Fungi</taxon>
        <taxon>Dikarya</taxon>
        <taxon>Basidiomycota</taxon>
        <taxon>Agaricomycotina</taxon>
        <taxon>Agaricomycetes</taxon>
        <taxon>Agaricomycetidae</taxon>
        <taxon>Agaricales</taxon>
        <taxon>Agaricineae</taxon>
        <taxon>Psathyrellaceae</taxon>
        <taxon>Ephemerocybe</taxon>
    </lineage>
</organism>
<accession>A0A8H6HBE5</accession>
<sequence length="243" mass="27479">MNSISNRSDLERLNRLVTRTTDPIPNPGTKLDEELSNEADSEKRESEEQTKKDLIAILCNGIFSRVDEAQANKIIGACLRLFSGDKKELAQFLESKLLGGHTPFFYIIANRQFQIGQSAGSSKQGMPPLLRGLLGICKEISKEAQRDMLQALYQGSSNELFQSLRPYLSHFDMIPPKSFFDGEEDQPTFTVTTISDQTFTVAFKIPRFYDRMLIDSVVSTYFLASGQRWSLKRLQSAHYGNSF</sequence>
<keyword evidence="3" id="KW-1185">Reference proteome</keyword>
<dbReference type="EMBL" id="JACGCI010000147">
    <property type="protein sequence ID" value="KAF6743350.1"/>
    <property type="molecule type" value="Genomic_DNA"/>
</dbReference>
<name>A0A8H6HBE5_9AGAR</name>
<dbReference type="AlphaFoldDB" id="A0A8H6HBE5"/>
<evidence type="ECO:0000313" key="3">
    <source>
        <dbReference type="Proteomes" id="UP000521943"/>
    </source>
</evidence>
<gene>
    <name evidence="2" type="ORF">DFP72DRAFT_933599</name>
</gene>
<feature type="region of interest" description="Disordered" evidence="1">
    <location>
        <begin position="1"/>
        <end position="48"/>
    </location>
</feature>
<protein>
    <submittedName>
        <fullName evidence="2">Uncharacterized protein</fullName>
    </submittedName>
</protein>
<dbReference type="Proteomes" id="UP000521943">
    <property type="component" value="Unassembled WGS sequence"/>
</dbReference>
<evidence type="ECO:0000256" key="1">
    <source>
        <dbReference type="SAM" id="MobiDB-lite"/>
    </source>
</evidence>
<evidence type="ECO:0000313" key="2">
    <source>
        <dbReference type="EMBL" id="KAF6743350.1"/>
    </source>
</evidence>
<reference evidence="2 3" key="1">
    <citation type="submission" date="2020-07" db="EMBL/GenBank/DDBJ databases">
        <title>Comparative genomics of pyrophilous fungi reveals a link between fire events and developmental genes.</title>
        <authorList>
            <consortium name="DOE Joint Genome Institute"/>
            <person name="Steindorff A.S."/>
            <person name="Carver A."/>
            <person name="Calhoun S."/>
            <person name="Stillman K."/>
            <person name="Liu H."/>
            <person name="Lipzen A."/>
            <person name="Pangilinan J."/>
            <person name="Labutti K."/>
            <person name="Bruns T.D."/>
            <person name="Grigoriev I.V."/>
        </authorList>
    </citation>
    <scope>NUCLEOTIDE SEQUENCE [LARGE SCALE GENOMIC DNA]</scope>
    <source>
        <strain evidence="2 3">CBS 144469</strain>
    </source>
</reference>
<proteinExistence type="predicted"/>